<name>A0A2K8KT00_9GAMM</name>
<reference evidence="1 2" key="1">
    <citation type="journal article" date="2017" name="Environ. Microbiol.">
        <title>Genomic and physiological analyses of 'Reinekea forsetii' reveal a versatile opportunistic lifestyle during spring algae blooms.</title>
        <authorList>
            <person name="Avci B."/>
            <person name="Hahnke R.L."/>
            <person name="Chafee M."/>
            <person name="Fischer T."/>
            <person name="Gruber-Vodicka H."/>
            <person name="Tegetmeyer H.E."/>
            <person name="Harder J."/>
            <person name="Fuchs B.M."/>
            <person name="Amann R.I."/>
            <person name="Teeling H."/>
        </authorList>
    </citation>
    <scope>NUCLEOTIDE SEQUENCE [LARGE SCALE GENOMIC DNA]</scope>
    <source>
        <strain evidence="1 2">Hel1_31_D35</strain>
    </source>
</reference>
<accession>A0A2K8KT00</accession>
<proteinExistence type="predicted"/>
<dbReference type="KEGG" id="rfo:REIFOR_01278"/>
<evidence type="ECO:0000313" key="1">
    <source>
        <dbReference type="EMBL" id="ATX76424.1"/>
    </source>
</evidence>
<keyword evidence="2" id="KW-1185">Reference proteome</keyword>
<evidence type="ECO:0000313" key="2">
    <source>
        <dbReference type="Proteomes" id="UP000229757"/>
    </source>
</evidence>
<sequence length="67" mass="7324">MAKITGKKGPRCECSVRVCHGAEALTAILNGNVITRSAEIAFLSNAPTIYSYCPSAHTKYFHKYSFV</sequence>
<dbReference type="AlphaFoldDB" id="A0A2K8KT00"/>
<dbReference type="EMBL" id="CP011797">
    <property type="protein sequence ID" value="ATX76424.1"/>
    <property type="molecule type" value="Genomic_DNA"/>
</dbReference>
<organism evidence="1 2">
    <name type="scientific">Reinekea forsetii</name>
    <dbReference type="NCBI Taxonomy" id="1336806"/>
    <lineage>
        <taxon>Bacteria</taxon>
        <taxon>Pseudomonadati</taxon>
        <taxon>Pseudomonadota</taxon>
        <taxon>Gammaproteobacteria</taxon>
        <taxon>Oceanospirillales</taxon>
        <taxon>Saccharospirillaceae</taxon>
        <taxon>Reinekea</taxon>
    </lineage>
</organism>
<protein>
    <submittedName>
        <fullName evidence="1">Uncharacterized protein</fullName>
    </submittedName>
</protein>
<dbReference type="Proteomes" id="UP000229757">
    <property type="component" value="Chromosome"/>
</dbReference>
<gene>
    <name evidence="1" type="ORF">REIFOR_01278</name>
</gene>